<gene>
    <name evidence="2" type="ORF">E2C01_015576</name>
</gene>
<dbReference type="AlphaFoldDB" id="A0A5B7DNB2"/>
<evidence type="ECO:0000256" key="1">
    <source>
        <dbReference type="SAM" id="MobiDB-lite"/>
    </source>
</evidence>
<protein>
    <submittedName>
        <fullName evidence="2">Uncharacterized protein</fullName>
    </submittedName>
</protein>
<reference evidence="2 3" key="1">
    <citation type="submission" date="2019-05" db="EMBL/GenBank/DDBJ databases">
        <title>Another draft genome of Portunus trituberculatus and its Hox gene families provides insights of decapod evolution.</title>
        <authorList>
            <person name="Jeong J.-H."/>
            <person name="Song I."/>
            <person name="Kim S."/>
            <person name="Choi T."/>
            <person name="Kim D."/>
            <person name="Ryu S."/>
            <person name="Kim W."/>
        </authorList>
    </citation>
    <scope>NUCLEOTIDE SEQUENCE [LARGE SCALE GENOMIC DNA]</scope>
    <source>
        <tissue evidence="2">Muscle</tissue>
    </source>
</reference>
<comment type="caution">
    <text evidence="2">The sequence shown here is derived from an EMBL/GenBank/DDBJ whole genome shotgun (WGS) entry which is preliminary data.</text>
</comment>
<name>A0A5B7DNB2_PORTR</name>
<organism evidence="2 3">
    <name type="scientific">Portunus trituberculatus</name>
    <name type="common">Swimming crab</name>
    <name type="synonym">Neptunus trituberculatus</name>
    <dbReference type="NCBI Taxonomy" id="210409"/>
    <lineage>
        <taxon>Eukaryota</taxon>
        <taxon>Metazoa</taxon>
        <taxon>Ecdysozoa</taxon>
        <taxon>Arthropoda</taxon>
        <taxon>Crustacea</taxon>
        <taxon>Multicrustacea</taxon>
        <taxon>Malacostraca</taxon>
        <taxon>Eumalacostraca</taxon>
        <taxon>Eucarida</taxon>
        <taxon>Decapoda</taxon>
        <taxon>Pleocyemata</taxon>
        <taxon>Brachyura</taxon>
        <taxon>Eubrachyura</taxon>
        <taxon>Portunoidea</taxon>
        <taxon>Portunidae</taxon>
        <taxon>Portuninae</taxon>
        <taxon>Portunus</taxon>
    </lineage>
</organism>
<feature type="region of interest" description="Disordered" evidence="1">
    <location>
        <begin position="23"/>
        <end position="56"/>
    </location>
</feature>
<proteinExistence type="predicted"/>
<accession>A0A5B7DNB2</accession>
<evidence type="ECO:0000313" key="3">
    <source>
        <dbReference type="Proteomes" id="UP000324222"/>
    </source>
</evidence>
<dbReference type="Proteomes" id="UP000324222">
    <property type="component" value="Unassembled WGS sequence"/>
</dbReference>
<dbReference type="EMBL" id="VSRR010001101">
    <property type="protein sequence ID" value="MPC22559.1"/>
    <property type="molecule type" value="Genomic_DNA"/>
</dbReference>
<sequence>MQQAHHCSIQSIPPSLILCPDASLGSVGQRGQSSGPRELSRQPNYFGPSKPGESSLPRVVELKLDIPAPHHASSRTSCVH</sequence>
<evidence type="ECO:0000313" key="2">
    <source>
        <dbReference type="EMBL" id="MPC22559.1"/>
    </source>
</evidence>
<keyword evidence="3" id="KW-1185">Reference proteome</keyword>